<dbReference type="InterPro" id="IPR005039">
    <property type="entry name" value="Ant_C"/>
</dbReference>
<evidence type="ECO:0000313" key="3">
    <source>
        <dbReference type="Proteomes" id="UP001244564"/>
    </source>
</evidence>
<evidence type="ECO:0000259" key="1">
    <source>
        <dbReference type="PROSITE" id="PS51750"/>
    </source>
</evidence>
<feature type="domain" description="Bro-N" evidence="1">
    <location>
        <begin position="1"/>
        <end position="114"/>
    </location>
</feature>
<dbReference type="Pfam" id="PF02498">
    <property type="entry name" value="Bro-N"/>
    <property type="match status" value="1"/>
</dbReference>
<sequence length="269" mass="30524">MNELKTFNHQMFGELPVLIVDEIEWFGATEAAKALSFSDPHKAIKNHVEDEGWTIHPVLTNGGKQQKKFVNESGLYELILGAAKQGHNPEIKEKAKKFKRWVTSEVLPSIRRDGAYVHATEEDDDTMIMARGMQAAQRAIERKDKLIAEQKEKLEQQRPKVVYADAVEVSEDTVLVKDLATVLRQKGVNIGEVRLFRWLRENGYLCKQKGEMWNMPTQRSLDLGIIVVKHGLRTGNNGEMKKTRTPKITGKGQIYITNKILAEHGLLVV</sequence>
<dbReference type="Proteomes" id="UP001244564">
    <property type="component" value="Chromosome"/>
</dbReference>
<dbReference type="SMART" id="SM01040">
    <property type="entry name" value="Bro-N"/>
    <property type="match status" value="1"/>
</dbReference>
<dbReference type="RefSeq" id="WP_279495653.1">
    <property type="nucleotide sequence ID" value="NZ_CP122283.1"/>
</dbReference>
<accession>A0ABY8KL59</accession>
<gene>
    <name evidence="2" type="ORF">QBO96_08150</name>
</gene>
<dbReference type="PROSITE" id="PS51750">
    <property type="entry name" value="BRO_N"/>
    <property type="match status" value="1"/>
</dbReference>
<name>A0ABY8KL59_9BACI</name>
<dbReference type="InterPro" id="IPR003497">
    <property type="entry name" value="BRO_N_domain"/>
</dbReference>
<protein>
    <submittedName>
        <fullName evidence="2">Phage antirepressor KilAC domain-containing protein</fullName>
    </submittedName>
</protein>
<organism evidence="2 3">
    <name type="scientific">Lysinibacillus capsici</name>
    <dbReference type="NCBI Taxonomy" id="2115968"/>
    <lineage>
        <taxon>Bacteria</taxon>
        <taxon>Bacillati</taxon>
        <taxon>Bacillota</taxon>
        <taxon>Bacilli</taxon>
        <taxon>Bacillales</taxon>
        <taxon>Bacillaceae</taxon>
        <taxon>Lysinibacillus</taxon>
    </lineage>
</organism>
<dbReference type="EMBL" id="CP122283">
    <property type="protein sequence ID" value="WGF40228.1"/>
    <property type="molecule type" value="Genomic_DNA"/>
</dbReference>
<evidence type="ECO:0000313" key="2">
    <source>
        <dbReference type="EMBL" id="WGF40228.1"/>
    </source>
</evidence>
<dbReference type="Pfam" id="PF03374">
    <property type="entry name" value="ANT"/>
    <property type="match status" value="1"/>
</dbReference>
<dbReference type="PANTHER" id="PTHR36180">
    <property type="entry name" value="DNA-BINDING PROTEIN-RELATED-RELATED"/>
    <property type="match status" value="1"/>
</dbReference>
<keyword evidence="3" id="KW-1185">Reference proteome</keyword>
<reference evidence="2 3" key="1">
    <citation type="submission" date="2023-04" db="EMBL/GenBank/DDBJ databases">
        <title>Genomic of Lysinibacillus capsici TSBLM.</title>
        <authorList>
            <person name="Hu X.S."/>
            <person name="Yu C.H."/>
        </authorList>
    </citation>
    <scope>NUCLEOTIDE SEQUENCE [LARGE SCALE GENOMIC DNA]</scope>
    <source>
        <strain evidence="2 3">TSBLM</strain>
    </source>
</reference>
<dbReference type="PANTHER" id="PTHR36180:SF2">
    <property type="entry name" value="BRO FAMILY PROTEIN"/>
    <property type="match status" value="1"/>
</dbReference>
<proteinExistence type="predicted"/>